<reference evidence="2 4" key="1">
    <citation type="submission" date="2019-07" db="EMBL/GenBank/DDBJ databases">
        <authorList>
            <person name="Qu J.-H."/>
        </authorList>
    </citation>
    <scope>NUCLEOTIDE SEQUENCE [LARGE SCALE GENOMIC DNA]</scope>
    <source>
        <strain evidence="2 4">MDT1-10-3</strain>
    </source>
</reference>
<evidence type="ECO:0000313" key="5">
    <source>
        <dbReference type="Proteomes" id="UP001570846"/>
    </source>
</evidence>
<dbReference type="AlphaFoldDB" id="A0A5M8QBD2"/>
<evidence type="ECO:0000313" key="4">
    <source>
        <dbReference type="Proteomes" id="UP000323866"/>
    </source>
</evidence>
<dbReference type="Proteomes" id="UP000323866">
    <property type="component" value="Unassembled WGS sequence"/>
</dbReference>
<evidence type="ECO:0000256" key="1">
    <source>
        <dbReference type="SAM" id="SignalP"/>
    </source>
</evidence>
<feature type="chain" id="PRO_5024329350" evidence="1">
    <location>
        <begin position="22"/>
        <end position="278"/>
    </location>
</feature>
<name>A0A5M8QBD2_9BACT</name>
<dbReference type="OrthoDB" id="1117499at2"/>
<keyword evidence="5" id="KW-1185">Reference proteome</keyword>
<dbReference type="Pfam" id="PF14054">
    <property type="entry name" value="DUF4249"/>
    <property type="match status" value="1"/>
</dbReference>
<organism evidence="2 4">
    <name type="scientific">Rufibacter glacialis</name>
    <dbReference type="NCBI Taxonomy" id="1259555"/>
    <lineage>
        <taxon>Bacteria</taxon>
        <taxon>Pseudomonadati</taxon>
        <taxon>Bacteroidota</taxon>
        <taxon>Cytophagia</taxon>
        <taxon>Cytophagales</taxon>
        <taxon>Hymenobacteraceae</taxon>
        <taxon>Rufibacter</taxon>
    </lineage>
</organism>
<accession>A0A5M8QBD2</accession>
<reference evidence="3 5" key="3">
    <citation type="submission" date="2024-08" db="EMBL/GenBank/DDBJ databases">
        <authorList>
            <person name="Wei W."/>
        </authorList>
    </citation>
    <scope>NUCLEOTIDE SEQUENCE [LARGE SCALE GENOMIC DNA]</scope>
    <source>
        <strain evidence="3 5">XU2</strain>
    </source>
</reference>
<keyword evidence="1" id="KW-0732">Signal</keyword>
<comment type="caution">
    <text evidence="2">The sequence shown here is derived from an EMBL/GenBank/DDBJ whole genome shotgun (WGS) entry which is preliminary data.</text>
</comment>
<evidence type="ECO:0000313" key="2">
    <source>
        <dbReference type="EMBL" id="KAA6432264.1"/>
    </source>
</evidence>
<dbReference type="InterPro" id="IPR025345">
    <property type="entry name" value="DUF4249"/>
</dbReference>
<protein>
    <submittedName>
        <fullName evidence="2">DUF4249 domain-containing protein</fullName>
    </submittedName>
</protein>
<dbReference type="EMBL" id="JBGOGF010000015">
    <property type="protein sequence ID" value="MFA1773682.1"/>
    <property type="molecule type" value="Genomic_DNA"/>
</dbReference>
<proteinExistence type="predicted"/>
<gene>
    <name evidence="3" type="ORF">ACD591_20445</name>
    <name evidence="2" type="ORF">FOE74_14215</name>
</gene>
<dbReference type="EMBL" id="VKKZ01000022">
    <property type="protein sequence ID" value="KAA6432264.1"/>
    <property type="molecule type" value="Genomic_DNA"/>
</dbReference>
<evidence type="ECO:0000313" key="3">
    <source>
        <dbReference type="EMBL" id="MFA1773682.1"/>
    </source>
</evidence>
<dbReference type="Proteomes" id="UP001570846">
    <property type="component" value="Unassembled WGS sequence"/>
</dbReference>
<sequence length="278" mass="31260">MDVAFSFRSMLLCLALGGALASCDMEQEIEVKLPKLPPQLVVECYLVNNEPMKLALSESAGYFDAPEAIIVKGATVTITKNNEAPVVLRDTVLVDQENQKVYTHYNRRRVRTAPGDVFKLLITDTQGRRLTGTTTVLPPVPIDSVGWKFNSKPEQSQEAYLLVRWQDDAASKNFYRLLVHKADTSGIDSQLDAEVDDQLRNGKKITYTTTYRFQRNDTLTIKLFHLDESYYEFISSIEDARRANGNPFAQPVTIKSTVAGGFGVFTHLNFQTKEVIIK</sequence>
<feature type="signal peptide" evidence="1">
    <location>
        <begin position="1"/>
        <end position="21"/>
    </location>
</feature>
<reference evidence="2 4" key="2">
    <citation type="submission" date="2019-09" db="EMBL/GenBank/DDBJ databases">
        <title>A bacterium isolated from glacier soil.</title>
        <authorList>
            <person name="Liu Q."/>
        </authorList>
    </citation>
    <scope>NUCLEOTIDE SEQUENCE [LARGE SCALE GENOMIC DNA]</scope>
    <source>
        <strain evidence="2 4">MDT1-10-3</strain>
    </source>
</reference>